<evidence type="ECO:0000259" key="1">
    <source>
        <dbReference type="Pfam" id="PF05685"/>
    </source>
</evidence>
<dbReference type="EMBL" id="JACATZ010000001">
    <property type="protein sequence ID" value="NWJ46796.1"/>
    <property type="molecule type" value="Genomic_DNA"/>
</dbReference>
<reference evidence="2 4" key="1">
    <citation type="submission" date="2020-06" db="EMBL/GenBank/DDBJ databases">
        <title>Anoxygenic phototrophic Chloroflexota member uses a Type I reaction center.</title>
        <authorList>
            <person name="Tsuji J.M."/>
            <person name="Shaw N.A."/>
            <person name="Nagashima S."/>
            <person name="Venkiteswaran J."/>
            <person name="Schiff S.L."/>
            <person name="Hanada S."/>
            <person name="Tank M."/>
            <person name="Neufeld J.D."/>
        </authorList>
    </citation>
    <scope>NUCLEOTIDE SEQUENCE [LARGE SCALE GENOMIC DNA]</scope>
    <source>
        <strain evidence="2">L227-S17</strain>
    </source>
</reference>
<accession>A0A8T7M3Z9</accession>
<evidence type="ECO:0000313" key="4">
    <source>
        <dbReference type="Proteomes" id="UP000521676"/>
    </source>
</evidence>
<dbReference type="InterPro" id="IPR008538">
    <property type="entry name" value="Uma2"/>
</dbReference>
<keyword evidence="2" id="KW-0378">Hydrolase</keyword>
<dbReference type="PANTHER" id="PTHR36558">
    <property type="entry name" value="GLR1098 PROTEIN"/>
    <property type="match status" value="1"/>
</dbReference>
<dbReference type="AlphaFoldDB" id="A0A8T7M3Z9"/>
<geneLocation type="plasmid" evidence="3 5">
    <name>unnamed1</name>
</geneLocation>
<dbReference type="CDD" id="cd06260">
    <property type="entry name" value="DUF820-like"/>
    <property type="match status" value="1"/>
</dbReference>
<organism evidence="2 4">
    <name type="scientific">Candidatus Chlorohelix allophototropha</name>
    <dbReference type="NCBI Taxonomy" id="3003348"/>
    <lineage>
        <taxon>Bacteria</taxon>
        <taxon>Bacillati</taxon>
        <taxon>Chloroflexota</taxon>
        <taxon>Chloroflexia</taxon>
        <taxon>Candidatus Chloroheliales</taxon>
        <taxon>Candidatus Chloroheliaceae</taxon>
        <taxon>Candidatus Chlorohelix</taxon>
    </lineage>
</organism>
<dbReference type="SUPFAM" id="SSF52980">
    <property type="entry name" value="Restriction endonuclease-like"/>
    <property type="match status" value="1"/>
</dbReference>
<proteinExistence type="predicted"/>
<name>A0A8T7M3Z9_9CHLR</name>
<dbReference type="EMBL" id="CP128401">
    <property type="protein sequence ID" value="WJW70219.1"/>
    <property type="molecule type" value="Genomic_DNA"/>
</dbReference>
<sequence>MIAVNLVSVLHTQLRGSGCQVFNSDLKIAIPGNPRSKGRKRSEGDEFVTYPDAGIICGQPEYYKGDRFTIANPVALFEILSPSTRIYDRNTKAEEYKKIPGLNYYVIIDSEEVRVECRQRVAGNAWMELTPLELLEDKLKLVFAKEIEISLASLYEGITFEEDEV</sequence>
<keyword evidence="2" id="KW-0255">Endonuclease</keyword>
<evidence type="ECO:0000313" key="5">
    <source>
        <dbReference type="Proteomes" id="UP001431572"/>
    </source>
</evidence>
<dbReference type="Proteomes" id="UP000521676">
    <property type="component" value="Unassembled WGS sequence"/>
</dbReference>
<dbReference type="GO" id="GO:0004519">
    <property type="term" value="F:endonuclease activity"/>
    <property type="evidence" value="ECO:0007669"/>
    <property type="project" value="UniProtKB-KW"/>
</dbReference>
<reference evidence="3" key="2">
    <citation type="journal article" date="2024" name="Nature">
        <title>Anoxygenic phototroph of the Chloroflexota uses a type I reaction centre.</title>
        <authorList>
            <person name="Tsuji J.M."/>
            <person name="Shaw N.A."/>
            <person name="Nagashima S."/>
            <person name="Venkiteswaran J.J."/>
            <person name="Schiff S.L."/>
            <person name="Watanabe T."/>
            <person name="Fukui M."/>
            <person name="Hanada S."/>
            <person name="Tank M."/>
            <person name="Neufeld J.D."/>
        </authorList>
    </citation>
    <scope>NUCLEOTIDE SEQUENCE</scope>
    <source>
        <strain evidence="3">L227-S17</strain>
        <plasmid evidence="3 5">unnamed1</plasmid>
    </source>
</reference>
<dbReference type="Proteomes" id="UP001431572">
    <property type="component" value="Plasmid unnamed1"/>
</dbReference>
<evidence type="ECO:0000313" key="3">
    <source>
        <dbReference type="EMBL" id="WJW70219.1"/>
    </source>
</evidence>
<keyword evidence="2" id="KW-0540">Nuclease</keyword>
<dbReference type="InterPro" id="IPR012296">
    <property type="entry name" value="Nuclease_put_TT1808"/>
</dbReference>
<keyword evidence="3" id="KW-0614">Plasmid</keyword>
<dbReference type="PANTHER" id="PTHR36558:SF1">
    <property type="entry name" value="RESTRICTION ENDONUCLEASE DOMAIN-CONTAINING PROTEIN-RELATED"/>
    <property type="match status" value="1"/>
</dbReference>
<dbReference type="RefSeq" id="WP_341472095.1">
    <property type="nucleotide sequence ID" value="NZ_CP128401.1"/>
</dbReference>
<gene>
    <name evidence="2" type="ORF">HXX08_13035</name>
    <name evidence="3" type="ORF">OZ401_004738</name>
</gene>
<dbReference type="Pfam" id="PF05685">
    <property type="entry name" value="Uma2"/>
    <property type="match status" value="1"/>
</dbReference>
<protein>
    <submittedName>
        <fullName evidence="2">Uma2 family endonuclease</fullName>
    </submittedName>
</protein>
<dbReference type="InterPro" id="IPR011335">
    <property type="entry name" value="Restrct_endonuc-II-like"/>
</dbReference>
<keyword evidence="5" id="KW-1185">Reference proteome</keyword>
<feature type="domain" description="Putative restriction endonuclease" evidence="1">
    <location>
        <begin position="2"/>
        <end position="148"/>
    </location>
</feature>
<evidence type="ECO:0000313" key="2">
    <source>
        <dbReference type="EMBL" id="NWJ46796.1"/>
    </source>
</evidence>
<dbReference type="Gene3D" id="3.90.1570.10">
    <property type="entry name" value="tt1808, chain A"/>
    <property type="match status" value="1"/>
</dbReference>